<evidence type="ECO:0000256" key="1">
    <source>
        <dbReference type="SAM" id="MobiDB-lite"/>
    </source>
</evidence>
<feature type="region of interest" description="Disordered" evidence="1">
    <location>
        <begin position="1"/>
        <end position="27"/>
    </location>
</feature>
<sequence>MHIPVGLVVGKKQDKYRRKLKEPGSGA</sequence>
<reference evidence="2" key="2">
    <citation type="journal article" date="2015" name="Data Brief">
        <title>Shoot transcriptome of the giant reed, Arundo donax.</title>
        <authorList>
            <person name="Barrero R.A."/>
            <person name="Guerrero F.D."/>
            <person name="Moolhuijzen P."/>
            <person name="Goolsby J.A."/>
            <person name="Tidwell J."/>
            <person name="Bellgard S.E."/>
            <person name="Bellgard M.I."/>
        </authorList>
    </citation>
    <scope>NUCLEOTIDE SEQUENCE</scope>
    <source>
        <tissue evidence="2">Shoot tissue taken approximately 20 cm above the soil surface</tissue>
    </source>
</reference>
<evidence type="ECO:0000313" key="2">
    <source>
        <dbReference type="EMBL" id="JAD34683.1"/>
    </source>
</evidence>
<dbReference type="EMBL" id="GBRH01263212">
    <property type="protein sequence ID" value="JAD34683.1"/>
    <property type="molecule type" value="Transcribed_RNA"/>
</dbReference>
<name>A0A0A8ZAK5_ARUDO</name>
<organism evidence="2">
    <name type="scientific">Arundo donax</name>
    <name type="common">Giant reed</name>
    <name type="synonym">Donax arundinaceus</name>
    <dbReference type="NCBI Taxonomy" id="35708"/>
    <lineage>
        <taxon>Eukaryota</taxon>
        <taxon>Viridiplantae</taxon>
        <taxon>Streptophyta</taxon>
        <taxon>Embryophyta</taxon>
        <taxon>Tracheophyta</taxon>
        <taxon>Spermatophyta</taxon>
        <taxon>Magnoliopsida</taxon>
        <taxon>Liliopsida</taxon>
        <taxon>Poales</taxon>
        <taxon>Poaceae</taxon>
        <taxon>PACMAD clade</taxon>
        <taxon>Arundinoideae</taxon>
        <taxon>Arundineae</taxon>
        <taxon>Arundo</taxon>
    </lineage>
</organism>
<dbReference type="AlphaFoldDB" id="A0A0A8ZAK5"/>
<reference evidence="2" key="1">
    <citation type="submission" date="2014-09" db="EMBL/GenBank/DDBJ databases">
        <authorList>
            <person name="Magalhaes I.L.F."/>
            <person name="Oliveira U."/>
            <person name="Santos F.R."/>
            <person name="Vidigal T.H.D.A."/>
            <person name="Brescovit A.D."/>
            <person name="Santos A.J."/>
        </authorList>
    </citation>
    <scope>NUCLEOTIDE SEQUENCE</scope>
    <source>
        <tissue evidence="2">Shoot tissue taken approximately 20 cm above the soil surface</tissue>
    </source>
</reference>
<accession>A0A0A8ZAK5</accession>
<proteinExistence type="predicted"/>
<protein>
    <submittedName>
        <fullName evidence="2">Uncharacterized protein</fullName>
    </submittedName>
</protein>